<dbReference type="Proteomes" id="UP000264353">
    <property type="component" value="Unassembled WGS sequence"/>
</dbReference>
<dbReference type="EMBL" id="KZ866823">
    <property type="protein sequence ID" value="RIA04532.1"/>
    <property type="molecule type" value="Genomic_DNA"/>
</dbReference>
<feature type="region of interest" description="Disordered" evidence="1">
    <location>
        <begin position="394"/>
        <end position="465"/>
    </location>
</feature>
<feature type="compositionally biased region" description="Polar residues" evidence="1">
    <location>
        <begin position="446"/>
        <end position="465"/>
    </location>
</feature>
<dbReference type="AlphaFoldDB" id="A0A397KW05"/>
<dbReference type="PANTHER" id="PTHR31286:SF178">
    <property type="entry name" value="DUF4283 DOMAIN-CONTAINING PROTEIN"/>
    <property type="match status" value="1"/>
</dbReference>
<feature type="region of interest" description="Disordered" evidence="1">
    <location>
        <begin position="348"/>
        <end position="377"/>
    </location>
</feature>
<accession>A0A397KW05</accession>
<dbReference type="InterPro" id="IPR025558">
    <property type="entry name" value="DUF4283"/>
</dbReference>
<dbReference type="Pfam" id="PF14392">
    <property type="entry name" value="zf-CCHC_4"/>
    <property type="match status" value="1"/>
</dbReference>
<evidence type="ECO:0000313" key="4">
    <source>
        <dbReference type="EMBL" id="RIA04532.1"/>
    </source>
</evidence>
<dbReference type="InterPro" id="IPR040256">
    <property type="entry name" value="At4g02000-like"/>
</dbReference>
<evidence type="ECO:0008006" key="5">
    <source>
        <dbReference type="Google" id="ProtNLM"/>
    </source>
</evidence>
<evidence type="ECO:0000259" key="2">
    <source>
        <dbReference type="Pfam" id="PF14111"/>
    </source>
</evidence>
<sequence length="465" mass="52937">MSEDDVPIVLPEDDDFSAVERSSRSLLGRLLNPQCQNMARMLRTMPKIWKVYERVRGIALTKESFQFIFDLETDLQTVLKHGFWTFDDWGMVMERWVEQPPRNFLQTAMVWLRLRNIPGNYLTIKTIDAVAGGIGYVKVIEWDPEKPLLQDYIRVQVVMDLSLPVRDKKCLTLPKGGGSALIDVEYERIRKKCYHCLRLSHEKQTCPLLKGNLAGRSKGKEKQIIPSSQRLAQRQHNTQLSTDIMPLFAPSVPPGFAPPAGLIAPEVFEQMQLYMNCIDPEERRIREFRMKKALDELSKDSIAQRACLRMENAPMISGATNKDKGLVFDYRRVTVDTPPDTRFDRVQSRGYDSVENCAKRRPRSTEQDEGDTFGMPPVPVLGGFEIGCGASMVASKNGENRGTSRKTASWTRRGKNNTHSRKQQAVKDTDESQLKRKAEEEVEVTSKMSKSTTGLMVHQKPSNPQ</sequence>
<evidence type="ECO:0000259" key="3">
    <source>
        <dbReference type="Pfam" id="PF14392"/>
    </source>
</evidence>
<gene>
    <name evidence="4" type="ORF">BRARA_K01225</name>
</gene>
<name>A0A397KW05_BRACM</name>
<dbReference type="Pfam" id="PF14111">
    <property type="entry name" value="DUF4283"/>
    <property type="match status" value="1"/>
</dbReference>
<organism evidence="4">
    <name type="scientific">Brassica campestris</name>
    <name type="common">Field mustard</name>
    <dbReference type="NCBI Taxonomy" id="3711"/>
    <lineage>
        <taxon>Eukaryota</taxon>
        <taxon>Viridiplantae</taxon>
        <taxon>Streptophyta</taxon>
        <taxon>Embryophyta</taxon>
        <taxon>Tracheophyta</taxon>
        <taxon>Spermatophyta</taxon>
        <taxon>Magnoliopsida</taxon>
        <taxon>eudicotyledons</taxon>
        <taxon>Gunneridae</taxon>
        <taxon>Pentapetalae</taxon>
        <taxon>rosids</taxon>
        <taxon>malvids</taxon>
        <taxon>Brassicales</taxon>
        <taxon>Brassicaceae</taxon>
        <taxon>Brassiceae</taxon>
        <taxon>Brassica</taxon>
    </lineage>
</organism>
<feature type="compositionally biased region" description="Basic residues" evidence="1">
    <location>
        <begin position="412"/>
        <end position="424"/>
    </location>
</feature>
<dbReference type="InterPro" id="IPR025836">
    <property type="entry name" value="Zn_knuckle_CX2CX4HX4C"/>
</dbReference>
<feature type="compositionally biased region" description="Basic and acidic residues" evidence="1">
    <location>
        <begin position="425"/>
        <end position="439"/>
    </location>
</feature>
<feature type="domain" description="Zinc knuckle CX2CX4HX4C" evidence="3">
    <location>
        <begin position="175"/>
        <end position="207"/>
    </location>
</feature>
<dbReference type="PANTHER" id="PTHR31286">
    <property type="entry name" value="GLYCINE-RICH CELL WALL STRUCTURAL PROTEIN 1.8-LIKE"/>
    <property type="match status" value="1"/>
</dbReference>
<feature type="domain" description="DUF4283" evidence="2">
    <location>
        <begin position="20"/>
        <end position="98"/>
    </location>
</feature>
<reference evidence="4" key="1">
    <citation type="submission" date="2018-06" db="EMBL/GenBank/DDBJ databases">
        <title>WGS assembly of Brassica rapa FPsc.</title>
        <authorList>
            <person name="Bowman J."/>
            <person name="Kohchi T."/>
            <person name="Yamato K."/>
            <person name="Jenkins J."/>
            <person name="Shu S."/>
            <person name="Ishizaki K."/>
            <person name="Yamaoka S."/>
            <person name="Nishihama R."/>
            <person name="Nakamura Y."/>
            <person name="Berger F."/>
            <person name="Adam C."/>
            <person name="Aki S."/>
            <person name="Althoff F."/>
            <person name="Araki T."/>
            <person name="Arteaga-Vazquez M."/>
            <person name="Balasubrmanian S."/>
            <person name="Bauer D."/>
            <person name="Boehm C."/>
            <person name="Briginshaw L."/>
            <person name="Caballero-Perez J."/>
            <person name="Catarino B."/>
            <person name="Chen F."/>
            <person name="Chiyoda S."/>
            <person name="Chovatia M."/>
            <person name="Davies K."/>
            <person name="Delmans M."/>
            <person name="Demura T."/>
            <person name="Dierschke T."/>
            <person name="Dolan L."/>
            <person name="Dorantes-Acosta A."/>
            <person name="Eklund D."/>
            <person name="Florent S."/>
            <person name="Flores-Sandoval E."/>
            <person name="Fujiyama A."/>
            <person name="Fukuzawa H."/>
            <person name="Galik B."/>
            <person name="Grimanelli D."/>
            <person name="Grimwood J."/>
            <person name="Grossniklaus U."/>
            <person name="Hamada T."/>
            <person name="Haseloff J."/>
            <person name="Hetherington A."/>
            <person name="Higo A."/>
            <person name="Hirakawa Y."/>
            <person name="Hundley H."/>
            <person name="Ikeda Y."/>
            <person name="Inoue K."/>
            <person name="Inoue S."/>
            <person name="Ishida S."/>
            <person name="Jia Q."/>
            <person name="Kakita M."/>
            <person name="Kanazawa T."/>
            <person name="Kawai Y."/>
            <person name="Kawashima T."/>
            <person name="Kennedy M."/>
            <person name="Kinose K."/>
            <person name="Kinoshita T."/>
            <person name="Kohara Y."/>
            <person name="Koide E."/>
            <person name="Komatsu K."/>
            <person name="Kopischke S."/>
            <person name="Kubo M."/>
            <person name="Kyozuka J."/>
            <person name="Lagercrantz U."/>
            <person name="Lin S."/>
            <person name="Lindquist E."/>
            <person name="Lipzen A."/>
            <person name="Lu C."/>
            <person name="Luna E."/>
            <person name="Martienssen R."/>
            <person name="Minamino N."/>
            <person name="Mizutani M."/>
            <person name="Mizutani M."/>
            <person name="Mochizuki N."/>
            <person name="Monte I."/>
            <person name="Mosher R."/>
            <person name="Nagasaki H."/>
            <person name="Nakagami H."/>
            <person name="Naramoto S."/>
            <person name="Nishitani K."/>
            <person name="Ohtani M."/>
            <person name="Okamoto T."/>
            <person name="Okumura M."/>
            <person name="Phillips J."/>
            <person name="Pollak B."/>
            <person name="Reinders A."/>
            <person name="Roevekamp M."/>
            <person name="Sano R."/>
            <person name="Sawa S."/>
            <person name="Schmid M."/>
            <person name="Shirakawa M."/>
            <person name="Solano R."/>
            <person name="Spunde A."/>
            <person name="Suetsugu N."/>
            <person name="Sugano S."/>
            <person name="Sugiyama A."/>
            <person name="Sun R."/>
            <person name="Suzuki Y."/>
            <person name="Takenaka M."/>
            <person name="Takezawa D."/>
            <person name="Tomogane H."/>
            <person name="Tsuzuki M."/>
            <person name="Ueda T."/>
            <person name="Umeda M."/>
            <person name="Ward J."/>
            <person name="Watanabe Y."/>
            <person name="Yazaki K."/>
            <person name="Yokoyama R."/>
            <person name="Yoshitake Y."/>
            <person name="Yotsui I."/>
            <person name="Zachgo S."/>
            <person name="Schmutz J."/>
        </authorList>
    </citation>
    <scope>NUCLEOTIDE SEQUENCE [LARGE SCALE GENOMIC DNA]</scope>
</reference>
<proteinExistence type="predicted"/>
<evidence type="ECO:0000256" key="1">
    <source>
        <dbReference type="SAM" id="MobiDB-lite"/>
    </source>
</evidence>
<protein>
    <recommendedName>
        <fullName evidence="5">DUF4283 domain-containing protein</fullName>
    </recommendedName>
</protein>